<organism evidence="2 3">
    <name type="scientific">Lentinus tigrinus ALCF2SS1-6</name>
    <dbReference type="NCBI Taxonomy" id="1328759"/>
    <lineage>
        <taxon>Eukaryota</taxon>
        <taxon>Fungi</taxon>
        <taxon>Dikarya</taxon>
        <taxon>Basidiomycota</taxon>
        <taxon>Agaricomycotina</taxon>
        <taxon>Agaricomycetes</taxon>
        <taxon>Polyporales</taxon>
        <taxon>Polyporaceae</taxon>
        <taxon>Lentinus</taxon>
    </lineage>
</organism>
<feature type="compositionally biased region" description="Basic residues" evidence="1">
    <location>
        <begin position="131"/>
        <end position="145"/>
    </location>
</feature>
<dbReference type="EMBL" id="ML122258">
    <property type="protein sequence ID" value="RPD62564.1"/>
    <property type="molecule type" value="Genomic_DNA"/>
</dbReference>
<dbReference type="Proteomes" id="UP000313359">
    <property type="component" value="Unassembled WGS sequence"/>
</dbReference>
<name>A0A5C2SH69_9APHY</name>
<protein>
    <submittedName>
        <fullName evidence="2">Uncharacterized protein</fullName>
    </submittedName>
</protein>
<evidence type="ECO:0000313" key="3">
    <source>
        <dbReference type="Proteomes" id="UP000313359"/>
    </source>
</evidence>
<evidence type="ECO:0000313" key="2">
    <source>
        <dbReference type="EMBL" id="RPD62564.1"/>
    </source>
</evidence>
<evidence type="ECO:0000256" key="1">
    <source>
        <dbReference type="SAM" id="MobiDB-lite"/>
    </source>
</evidence>
<sequence>MCLYTNRICCPGLRSAFCRTSTRLCAANTYAKCGRVAAGRQEKPAHAVHSRAGDNSLLASGDRLRGRGRGSSQSHPEPQQMRIPFVTYGRSGPRPMRALHSTRLIAPHGPRLCPPPLLVAQAAHLPPRPPRQARPRSPSRARRPTSRTLRAISAAIDCVDYLPRPPTASRAVQVPGRMSPTNGRRRPREFARPIRIRPAEALCPASSRGGGDAFVLGQITGAHLSTTSCNSHPADASERPLRRIPPQSRMTQRETMTLCASDVAGRDKLSDLCLPIQKSFACSAVGVRMTNVRLQIDLTLTPRT</sequence>
<feature type="region of interest" description="Disordered" evidence="1">
    <location>
        <begin position="39"/>
        <end position="96"/>
    </location>
</feature>
<accession>A0A5C2SH69</accession>
<feature type="region of interest" description="Disordered" evidence="1">
    <location>
        <begin position="126"/>
        <end position="146"/>
    </location>
</feature>
<keyword evidence="3" id="KW-1185">Reference proteome</keyword>
<dbReference type="AlphaFoldDB" id="A0A5C2SH69"/>
<reference evidence="2" key="1">
    <citation type="journal article" date="2018" name="Genome Biol. Evol.">
        <title>Genomics and development of Lentinus tigrinus, a white-rot wood-decaying mushroom with dimorphic fruiting bodies.</title>
        <authorList>
            <person name="Wu B."/>
            <person name="Xu Z."/>
            <person name="Knudson A."/>
            <person name="Carlson A."/>
            <person name="Chen N."/>
            <person name="Kovaka S."/>
            <person name="LaButti K."/>
            <person name="Lipzen A."/>
            <person name="Pennachio C."/>
            <person name="Riley R."/>
            <person name="Schakwitz W."/>
            <person name="Umezawa K."/>
            <person name="Ohm R.A."/>
            <person name="Grigoriev I.V."/>
            <person name="Nagy L.G."/>
            <person name="Gibbons J."/>
            <person name="Hibbett D."/>
        </authorList>
    </citation>
    <scope>NUCLEOTIDE SEQUENCE [LARGE SCALE GENOMIC DNA]</scope>
    <source>
        <strain evidence="2">ALCF2SS1-6</strain>
    </source>
</reference>
<proteinExistence type="predicted"/>
<gene>
    <name evidence="2" type="ORF">L227DRAFT_429875</name>
</gene>
<feature type="region of interest" description="Disordered" evidence="1">
    <location>
        <begin position="167"/>
        <end position="186"/>
    </location>
</feature>